<gene>
    <name evidence="2" type="ORF">C7B65_09005</name>
</gene>
<feature type="domain" description="Putative restriction endonuclease" evidence="1">
    <location>
        <begin position="16"/>
        <end position="186"/>
    </location>
</feature>
<dbReference type="InterPro" id="IPR011335">
    <property type="entry name" value="Restrct_endonuc-II-like"/>
</dbReference>
<reference evidence="2 3" key="2">
    <citation type="submission" date="2018-03" db="EMBL/GenBank/DDBJ databases">
        <title>The ancient ancestry and fast evolution of plastids.</title>
        <authorList>
            <person name="Moore K.R."/>
            <person name="Magnabosco C."/>
            <person name="Momper L."/>
            <person name="Gold D.A."/>
            <person name="Bosak T."/>
            <person name="Fournier G.P."/>
        </authorList>
    </citation>
    <scope>NUCLEOTIDE SEQUENCE [LARGE SCALE GENOMIC DNA]</scope>
    <source>
        <strain evidence="2 3">ULC007</strain>
    </source>
</reference>
<sequence>MNALTLNLDTVNLTDDQFYELCRRNQNFRFERTQTGELIVMPPVGGESGRREADFITDLGIWNRHTNLGIVFSSSTVFKLPNGANRSPDAAWIQRQRWDALTPIQRRKFPAIAPDFVIELRSATDDLQDLQDKMQEYLDNGVQLGWLINPQDQRVEIYRFRRPVEVLNLPSDLSGEDTLPEFVLKLNLFSD</sequence>
<dbReference type="EMBL" id="PVWG01000007">
    <property type="protein sequence ID" value="PSB20178.1"/>
    <property type="molecule type" value="Genomic_DNA"/>
</dbReference>
<dbReference type="AlphaFoldDB" id="A0A2T1DI59"/>
<dbReference type="CDD" id="cd06260">
    <property type="entry name" value="DUF820-like"/>
    <property type="match status" value="1"/>
</dbReference>
<dbReference type="Gene3D" id="3.90.1570.10">
    <property type="entry name" value="tt1808, chain A"/>
    <property type="match status" value="1"/>
</dbReference>
<organism evidence="2 3">
    <name type="scientific">Phormidesmis priestleyi ULC007</name>
    <dbReference type="NCBI Taxonomy" id="1920490"/>
    <lineage>
        <taxon>Bacteria</taxon>
        <taxon>Bacillati</taxon>
        <taxon>Cyanobacteriota</taxon>
        <taxon>Cyanophyceae</taxon>
        <taxon>Leptolyngbyales</taxon>
        <taxon>Leptolyngbyaceae</taxon>
        <taxon>Phormidesmis</taxon>
    </lineage>
</organism>
<keyword evidence="2" id="KW-0378">Hydrolase</keyword>
<dbReference type="InterPro" id="IPR012296">
    <property type="entry name" value="Nuclease_put_TT1808"/>
</dbReference>
<dbReference type="GO" id="GO:0004519">
    <property type="term" value="F:endonuclease activity"/>
    <property type="evidence" value="ECO:0007669"/>
    <property type="project" value="UniProtKB-KW"/>
</dbReference>
<name>A0A2T1DI59_9CYAN</name>
<dbReference type="STRING" id="1920490.GCA_001895925_03704"/>
<dbReference type="OrthoDB" id="454453at2"/>
<keyword evidence="3" id="KW-1185">Reference proteome</keyword>
<accession>A0A2T1DI59</accession>
<dbReference type="SUPFAM" id="SSF52980">
    <property type="entry name" value="Restriction endonuclease-like"/>
    <property type="match status" value="1"/>
</dbReference>
<dbReference type="PANTHER" id="PTHR34107:SF6">
    <property type="entry name" value="SLR0981 PROTEIN"/>
    <property type="match status" value="1"/>
</dbReference>
<keyword evidence="2" id="KW-0255">Endonuclease</keyword>
<dbReference type="Proteomes" id="UP000238634">
    <property type="component" value="Unassembled WGS sequence"/>
</dbReference>
<protein>
    <submittedName>
        <fullName evidence="2">Uma2 family endonuclease</fullName>
    </submittedName>
</protein>
<proteinExistence type="predicted"/>
<dbReference type="RefSeq" id="WP_073070737.1">
    <property type="nucleotide sequence ID" value="NZ_MPPI01000009.1"/>
</dbReference>
<keyword evidence="2" id="KW-0540">Nuclease</keyword>
<comment type="caution">
    <text evidence="2">The sequence shown here is derived from an EMBL/GenBank/DDBJ whole genome shotgun (WGS) entry which is preliminary data.</text>
</comment>
<dbReference type="InterPro" id="IPR008538">
    <property type="entry name" value="Uma2"/>
</dbReference>
<dbReference type="PANTHER" id="PTHR34107">
    <property type="entry name" value="SLL0198 PROTEIN-RELATED"/>
    <property type="match status" value="1"/>
</dbReference>
<reference evidence="2 3" key="1">
    <citation type="submission" date="2018-02" db="EMBL/GenBank/DDBJ databases">
        <authorList>
            <person name="Cohen D.B."/>
            <person name="Kent A.D."/>
        </authorList>
    </citation>
    <scope>NUCLEOTIDE SEQUENCE [LARGE SCALE GENOMIC DNA]</scope>
    <source>
        <strain evidence="2 3">ULC007</strain>
    </source>
</reference>
<evidence type="ECO:0000313" key="2">
    <source>
        <dbReference type="EMBL" id="PSB20178.1"/>
    </source>
</evidence>
<evidence type="ECO:0000313" key="3">
    <source>
        <dbReference type="Proteomes" id="UP000238634"/>
    </source>
</evidence>
<dbReference type="Pfam" id="PF05685">
    <property type="entry name" value="Uma2"/>
    <property type="match status" value="1"/>
</dbReference>
<evidence type="ECO:0000259" key="1">
    <source>
        <dbReference type="Pfam" id="PF05685"/>
    </source>
</evidence>